<accession>A0A844NXF6</accession>
<name>A0A844NXF6_ALIFS</name>
<keyword evidence="1" id="KW-1133">Transmembrane helix</keyword>
<dbReference type="AlphaFoldDB" id="A0A844NXF6"/>
<keyword evidence="1" id="KW-0472">Membrane</keyword>
<dbReference type="RefSeq" id="WP_146864584.1">
    <property type="nucleotide sequence ID" value="NZ_BJTZ01000014.1"/>
</dbReference>
<keyword evidence="1" id="KW-0812">Transmembrane</keyword>
<protein>
    <submittedName>
        <fullName evidence="2">DUF2607 family protein</fullName>
    </submittedName>
</protein>
<comment type="caution">
    <text evidence="2">The sequence shown here is derived from an EMBL/GenBank/DDBJ whole genome shotgun (WGS) entry which is preliminary data.</text>
</comment>
<sequence>MQSYFFTKQRWLNWGFAILLALFGILVANHQVDTNLHHHENHHCQQFQSFSSGVSTKVVPPPVIPQLIISSLFSIVENLSPLSITVHSRAPPSHSIL</sequence>
<dbReference type="EMBL" id="WOBN01000002">
    <property type="protein sequence ID" value="MUK47868.1"/>
    <property type="molecule type" value="Genomic_DNA"/>
</dbReference>
<evidence type="ECO:0000313" key="2">
    <source>
        <dbReference type="EMBL" id="MUK47868.1"/>
    </source>
</evidence>
<dbReference type="Proteomes" id="UP000448038">
    <property type="component" value="Unassembled WGS sequence"/>
</dbReference>
<proteinExistence type="predicted"/>
<gene>
    <name evidence="2" type="ORF">GNP88_01570</name>
</gene>
<reference evidence="2 3" key="1">
    <citation type="submission" date="2019-11" db="EMBL/GenBank/DDBJ databases">
        <title>Using colonization assays and comparative genomics to discover symbiosis behaviors and factors in Vibrio fischeri.</title>
        <authorList>
            <person name="Bongrand C."/>
            <person name="Moriano-Gutierrez S."/>
            <person name="Arevalo P."/>
            <person name="Mcfall-Ngai M."/>
            <person name="Visick K."/>
            <person name="Polz M.F."/>
            <person name="Ruby E.G."/>
        </authorList>
    </citation>
    <scope>NUCLEOTIDE SEQUENCE [LARGE SCALE GENOMIC DNA]</scope>
    <source>
        <strain evidence="3">emors.4.1</strain>
    </source>
</reference>
<feature type="transmembrane region" description="Helical" evidence="1">
    <location>
        <begin position="12"/>
        <end position="32"/>
    </location>
</feature>
<evidence type="ECO:0000256" key="1">
    <source>
        <dbReference type="SAM" id="Phobius"/>
    </source>
</evidence>
<organism evidence="2 3">
    <name type="scientific">Aliivibrio fischeri</name>
    <name type="common">Vibrio fischeri</name>
    <dbReference type="NCBI Taxonomy" id="668"/>
    <lineage>
        <taxon>Bacteria</taxon>
        <taxon>Pseudomonadati</taxon>
        <taxon>Pseudomonadota</taxon>
        <taxon>Gammaproteobacteria</taxon>
        <taxon>Vibrionales</taxon>
        <taxon>Vibrionaceae</taxon>
        <taxon>Aliivibrio</taxon>
    </lineage>
</organism>
<evidence type="ECO:0000313" key="3">
    <source>
        <dbReference type="Proteomes" id="UP000448038"/>
    </source>
</evidence>